<accession>A0ABV0MG27</accession>
<dbReference type="Proteomes" id="UP001476798">
    <property type="component" value="Unassembled WGS sequence"/>
</dbReference>
<gene>
    <name evidence="1" type="ORF">GOODEAATRI_008365</name>
</gene>
<sequence length="106" mass="11938">MKMAKLCPKCQYFVWPPLFSSTDLILSGKEFTRPSKVTPGILFHSAMMTIRGWWILEIVRPSTSYSRMPHRCSIGFRSGDILGQSSTFILSFFSKAVVVLKVCLGS</sequence>
<evidence type="ECO:0000313" key="2">
    <source>
        <dbReference type="Proteomes" id="UP001476798"/>
    </source>
</evidence>
<protein>
    <submittedName>
        <fullName evidence="1">Uncharacterized protein</fullName>
    </submittedName>
</protein>
<dbReference type="EMBL" id="JAHRIO010000443">
    <property type="protein sequence ID" value="MEQ2158061.1"/>
    <property type="molecule type" value="Genomic_DNA"/>
</dbReference>
<comment type="caution">
    <text evidence="1">The sequence shown here is derived from an EMBL/GenBank/DDBJ whole genome shotgun (WGS) entry which is preliminary data.</text>
</comment>
<keyword evidence="2" id="KW-1185">Reference proteome</keyword>
<name>A0ABV0MG27_9TELE</name>
<evidence type="ECO:0000313" key="1">
    <source>
        <dbReference type="EMBL" id="MEQ2158061.1"/>
    </source>
</evidence>
<organism evidence="1 2">
    <name type="scientific">Goodea atripinnis</name>
    <dbReference type="NCBI Taxonomy" id="208336"/>
    <lineage>
        <taxon>Eukaryota</taxon>
        <taxon>Metazoa</taxon>
        <taxon>Chordata</taxon>
        <taxon>Craniata</taxon>
        <taxon>Vertebrata</taxon>
        <taxon>Euteleostomi</taxon>
        <taxon>Actinopterygii</taxon>
        <taxon>Neopterygii</taxon>
        <taxon>Teleostei</taxon>
        <taxon>Neoteleostei</taxon>
        <taxon>Acanthomorphata</taxon>
        <taxon>Ovalentaria</taxon>
        <taxon>Atherinomorphae</taxon>
        <taxon>Cyprinodontiformes</taxon>
        <taxon>Goodeidae</taxon>
        <taxon>Goodea</taxon>
    </lineage>
</organism>
<proteinExistence type="predicted"/>
<reference evidence="1 2" key="1">
    <citation type="submission" date="2021-06" db="EMBL/GenBank/DDBJ databases">
        <authorList>
            <person name="Palmer J.M."/>
        </authorList>
    </citation>
    <scope>NUCLEOTIDE SEQUENCE [LARGE SCALE GENOMIC DNA]</scope>
    <source>
        <strain evidence="1 2">GA_2019</strain>
        <tissue evidence="1">Muscle</tissue>
    </source>
</reference>